<feature type="domain" description="Beta-lactamase-related" evidence="4">
    <location>
        <begin position="315"/>
        <end position="630"/>
    </location>
</feature>
<keyword evidence="2" id="KW-0472">Membrane</keyword>
<dbReference type="Pfam" id="PF00144">
    <property type="entry name" value="Beta-lactamase"/>
    <property type="match status" value="1"/>
</dbReference>
<dbReference type="InterPro" id="IPR001466">
    <property type="entry name" value="Beta-lactam-related"/>
</dbReference>
<dbReference type="Gene3D" id="3.40.710.10">
    <property type="entry name" value="DD-peptidase/beta-lactamase superfamily"/>
    <property type="match status" value="1"/>
</dbReference>
<keyword evidence="9" id="KW-1185">Reference proteome</keyword>
<feature type="signal peptide" evidence="3">
    <location>
        <begin position="1"/>
        <end position="25"/>
    </location>
</feature>
<feature type="chain" id="PRO_5043269402" evidence="3">
    <location>
        <begin position="26"/>
        <end position="783"/>
    </location>
</feature>
<evidence type="ECO:0000256" key="2">
    <source>
        <dbReference type="ARBA" id="ARBA00023136"/>
    </source>
</evidence>
<dbReference type="Pfam" id="PF20434">
    <property type="entry name" value="BD-FAE"/>
    <property type="match status" value="1"/>
</dbReference>
<protein>
    <submittedName>
        <fullName evidence="8">Penicillin-binding protein 4* (PBP 4*) (PBP 4A) (Penicillin-binding protein E)</fullName>
    </submittedName>
</protein>
<reference evidence="7" key="2">
    <citation type="submission" date="2024-04" db="EMBL/GenBank/DDBJ databases">
        <authorList>
            <person name="Chen Y."/>
            <person name="Shah S."/>
            <person name="Dougan E. K."/>
            <person name="Thang M."/>
            <person name="Chan C."/>
        </authorList>
    </citation>
    <scope>NUCLEOTIDE SEQUENCE [LARGE SCALE GENOMIC DNA]</scope>
</reference>
<evidence type="ECO:0000256" key="1">
    <source>
        <dbReference type="ARBA" id="ARBA00004370"/>
    </source>
</evidence>
<evidence type="ECO:0000256" key="3">
    <source>
        <dbReference type="SAM" id="SignalP"/>
    </source>
</evidence>
<evidence type="ECO:0000313" key="9">
    <source>
        <dbReference type="Proteomes" id="UP001152797"/>
    </source>
</evidence>
<sequence length="783" mass="85974">MTEFRLLEVLCCTLIALCVPAIVMAQDDVKVTPDVVYGHKFGMALTMDVLQPAKDPNGAGVLFMVSGGWRSRWSPPVGAAKRFDQMLENGFTVFVVRHGSSPKFDIPEIVGDVRRAVRYIRANAAEYGVDPDRLGVIGGSAGGHLSLVLGVASDEGDPNADDKVDQTTDRVAAVVAYYPPTDLVGLVPTPPNRNDRFPALNFEPARAKEFSPVWHVSPDDPPTLLIHGDKDPLVPLRHSKNILERFEEHEVPAELIVIEGAGHGFRGADGEEASAEEILMRAFDHLRYLAIAALMLSFGVATERVVVRADEFDPVRELIQEKIADGEPASLAVVVLRDGKELWAEGFGWADREQRRKADVHTPYSLASISKPITATGLMLLVEQGKLDLDHAANDYLGSAKLLARVGQAEDATLRTIANHTSGLPLHWQFFFADESAKAPSRDETIARYGQLFTTPGEKYQYSNLGYGVLDYIIERTSGRDFKEFMHEEVFVPFGMTRSGIDLPPALEGQEAVRYDTDGRRLPHYDFDHPGASAVYASAHDLARFGAFHVQTPFEDQAAILKPESITAMQATLIDVAYGVGWSVTLLPSGERRVQHSGGMPGVSTRLTLLPENKIVVVVLANGRSRLPYQVTEEVLKILLPEDFAESDENHASSDDENPTTAKLHGQWNGEVMTYKGAEKLTLWFQEDGDVHVRLGDSLKTLLNHVRFDGDTLTGEFAGTLSTPDVTRAKCTLHFNLQLEGDALQGAVIAQATSPTRHYFALSHWAELQREATQPESDTADAQ</sequence>
<comment type="caution">
    <text evidence="6">The sequence shown here is derived from an EMBL/GenBank/DDBJ whole genome shotgun (WGS) entry which is preliminary data.</text>
</comment>
<dbReference type="PANTHER" id="PTHR46825:SF11">
    <property type="entry name" value="PENICILLIN-BINDING PROTEIN 4"/>
    <property type="match status" value="1"/>
</dbReference>
<dbReference type="InterPro" id="IPR049492">
    <property type="entry name" value="BD-FAE-like_dom"/>
</dbReference>
<evidence type="ECO:0000313" key="6">
    <source>
        <dbReference type="EMBL" id="CAI3971543.1"/>
    </source>
</evidence>
<dbReference type="SUPFAM" id="SSF56601">
    <property type="entry name" value="beta-lactamase/transpeptidase-like"/>
    <property type="match status" value="1"/>
</dbReference>
<comment type="subcellular location">
    <subcellularLocation>
        <location evidence="1">Membrane</location>
    </subcellularLocation>
</comment>
<organism evidence="6">
    <name type="scientific">Cladocopium goreaui</name>
    <dbReference type="NCBI Taxonomy" id="2562237"/>
    <lineage>
        <taxon>Eukaryota</taxon>
        <taxon>Sar</taxon>
        <taxon>Alveolata</taxon>
        <taxon>Dinophyceae</taxon>
        <taxon>Suessiales</taxon>
        <taxon>Symbiodiniaceae</taxon>
        <taxon>Cladocopium</taxon>
    </lineage>
</organism>
<dbReference type="Proteomes" id="UP001152797">
    <property type="component" value="Unassembled WGS sequence"/>
</dbReference>
<evidence type="ECO:0000259" key="5">
    <source>
        <dbReference type="Pfam" id="PF20434"/>
    </source>
</evidence>
<evidence type="ECO:0000259" key="4">
    <source>
        <dbReference type="Pfam" id="PF00144"/>
    </source>
</evidence>
<dbReference type="AlphaFoldDB" id="A0A9P1BFG8"/>
<dbReference type="PANTHER" id="PTHR46825">
    <property type="entry name" value="D-ALANYL-D-ALANINE-CARBOXYPEPTIDASE/ENDOPEPTIDASE AMPH"/>
    <property type="match status" value="1"/>
</dbReference>
<dbReference type="EMBL" id="CAMXCT020000001">
    <property type="protein sequence ID" value="CAL1124918.1"/>
    <property type="molecule type" value="Genomic_DNA"/>
</dbReference>
<dbReference type="EMBL" id="CAMXCT010000001">
    <property type="protein sequence ID" value="CAI3971543.1"/>
    <property type="molecule type" value="Genomic_DNA"/>
</dbReference>
<dbReference type="Gene3D" id="3.40.50.1820">
    <property type="entry name" value="alpha/beta hydrolase"/>
    <property type="match status" value="1"/>
</dbReference>
<dbReference type="InterPro" id="IPR029058">
    <property type="entry name" value="AB_hydrolase_fold"/>
</dbReference>
<accession>A0A9P1BFG8</accession>
<proteinExistence type="predicted"/>
<keyword evidence="3" id="KW-0732">Signal</keyword>
<dbReference type="InterPro" id="IPR050491">
    <property type="entry name" value="AmpC-like"/>
</dbReference>
<dbReference type="OrthoDB" id="408631at2759"/>
<feature type="domain" description="BD-FAE-like" evidence="5">
    <location>
        <begin position="47"/>
        <end position="244"/>
    </location>
</feature>
<name>A0A9P1BFG8_9DINO</name>
<evidence type="ECO:0000313" key="7">
    <source>
        <dbReference type="EMBL" id="CAL1124918.1"/>
    </source>
</evidence>
<dbReference type="InterPro" id="IPR012338">
    <property type="entry name" value="Beta-lactam/transpept-like"/>
</dbReference>
<gene>
    <name evidence="6" type="ORF">C1SCF055_LOCUS133</name>
</gene>
<evidence type="ECO:0000313" key="8">
    <source>
        <dbReference type="EMBL" id="CAL4758855.1"/>
    </source>
</evidence>
<dbReference type="GO" id="GO:0016020">
    <property type="term" value="C:membrane"/>
    <property type="evidence" value="ECO:0007669"/>
    <property type="project" value="UniProtKB-SubCell"/>
</dbReference>
<dbReference type="SUPFAM" id="SSF53474">
    <property type="entry name" value="alpha/beta-Hydrolases"/>
    <property type="match status" value="1"/>
</dbReference>
<reference evidence="6" key="1">
    <citation type="submission" date="2022-10" db="EMBL/GenBank/DDBJ databases">
        <authorList>
            <person name="Chen Y."/>
            <person name="Dougan E. K."/>
            <person name="Chan C."/>
            <person name="Rhodes N."/>
            <person name="Thang M."/>
        </authorList>
    </citation>
    <scope>NUCLEOTIDE SEQUENCE</scope>
</reference>
<dbReference type="EMBL" id="CAMXCT030000001">
    <property type="protein sequence ID" value="CAL4758855.1"/>
    <property type="molecule type" value="Genomic_DNA"/>
</dbReference>